<evidence type="ECO:0000313" key="12">
    <source>
        <dbReference type="Proteomes" id="UP000654108"/>
    </source>
</evidence>
<dbReference type="Pfam" id="PF08447">
    <property type="entry name" value="PAS_3"/>
    <property type="match status" value="1"/>
</dbReference>
<evidence type="ECO:0000256" key="8">
    <source>
        <dbReference type="ARBA" id="ARBA00022840"/>
    </source>
</evidence>
<dbReference type="Gene3D" id="3.30.450.20">
    <property type="entry name" value="PAS domain"/>
    <property type="match status" value="1"/>
</dbReference>
<evidence type="ECO:0000256" key="6">
    <source>
        <dbReference type="ARBA" id="ARBA00022741"/>
    </source>
</evidence>
<organism evidence="11 12">
    <name type="scientific">Devosia oryzisoli</name>
    <dbReference type="NCBI Taxonomy" id="2774138"/>
    <lineage>
        <taxon>Bacteria</taxon>
        <taxon>Pseudomonadati</taxon>
        <taxon>Pseudomonadota</taxon>
        <taxon>Alphaproteobacteria</taxon>
        <taxon>Hyphomicrobiales</taxon>
        <taxon>Devosiaceae</taxon>
        <taxon>Devosia</taxon>
    </lineage>
</organism>
<keyword evidence="4" id="KW-0597">Phosphoprotein</keyword>
<reference evidence="11" key="1">
    <citation type="submission" date="2020-09" db="EMBL/GenBank/DDBJ databases">
        <title>Genome seq and assembly of Devosia sp.</title>
        <authorList>
            <person name="Chhetri G."/>
        </authorList>
    </citation>
    <scope>NUCLEOTIDE SEQUENCE</scope>
    <source>
        <strain evidence="11">PTR5</strain>
    </source>
</reference>
<dbReference type="InterPro" id="IPR029016">
    <property type="entry name" value="GAF-like_dom_sf"/>
</dbReference>
<keyword evidence="5" id="KW-0808">Transferase</keyword>
<evidence type="ECO:0000256" key="2">
    <source>
        <dbReference type="ARBA" id="ARBA00012438"/>
    </source>
</evidence>
<evidence type="ECO:0000256" key="4">
    <source>
        <dbReference type="ARBA" id="ARBA00022553"/>
    </source>
</evidence>
<dbReference type="InterPro" id="IPR035965">
    <property type="entry name" value="PAS-like_dom_sf"/>
</dbReference>
<dbReference type="GO" id="GO:0004673">
    <property type="term" value="F:protein histidine kinase activity"/>
    <property type="evidence" value="ECO:0007669"/>
    <property type="project" value="UniProtKB-EC"/>
</dbReference>
<dbReference type="InterPro" id="IPR011102">
    <property type="entry name" value="Sig_transdc_His_kinase_HWE"/>
</dbReference>
<dbReference type="GO" id="GO:0005524">
    <property type="term" value="F:ATP binding"/>
    <property type="evidence" value="ECO:0007669"/>
    <property type="project" value="UniProtKB-KW"/>
</dbReference>
<dbReference type="InterPro" id="IPR003018">
    <property type="entry name" value="GAF"/>
</dbReference>
<dbReference type="Pfam" id="PF07536">
    <property type="entry name" value="HWE_HK"/>
    <property type="match status" value="1"/>
</dbReference>
<keyword evidence="6" id="KW-0547">Nucleotide-binding</keyword>
<dbReference type="SMART" id="SM00065">
    <property type="entry name" value="GAF"/>
    <property type="match status" value="1"/>
</dbReference>
<dbReference type="RefSeq" id="WP_191776987.1">
    <property type="nucleotide sequence ID" value="NZ_JACYFU010000004.1"/>
</dbReference>
<dbReference type="InterPro" id="IPR000014">
    <property type="entry name" value="PAS"/>
</dbReference>
<dbReference type="Gene3D" id="2.10.70.100">
    <property type="match status" value="1"/>
</dbReference>
<proteinExistence type="predicted"/>
<dbReference type="EMBL" id="JACYFU010000004">
    <property type="protein sequence ID" value="MBD8066686.1"/>
    <property type="molecule type" value="Genomic_DNA"/>
</dbReference>
<sequence length="504" mass="56094">MTEQIPILPDDVRRVVSDSARLAVLRDLGVLDTGPDKDFDQIARMAARAMGVPVSQIALIDEQRQWHRASFGMDSPKETPVETSFCAHTIAAEEMPHLTVLDATQDPRFTNNPFVLGPPFVRFYCGVPISVRGERLGTLSVFDTRPWTEIPDPWLDQLHDLAETAASLFELKDESRMRARTAAALMREEWRHALTLEVGRVGSWLWDIGKDEVTCNDTFCRLYGLHGAGPFRSEQILSLNHPDDAVMVAEALGRALESGDDFDIEARLAHSSRWIWMRGRVYQRDAAGRAQIMMGVSIDVTDTKTAADQTRLLLRELNHRVKNTLAMIQSVARQTWRGNPDPAVFLEAFSGRLRTISEAHVLLADRDWRGIQLFEIIENQLGPDFLVPTERLEVSGPDILLEPDAALGLALVLHELTTNARRHGALSSPEGHIDLHWAIERAPQRGLRLHWQEAGASSAGAMGAPGLGTRLIERSLAKVLNSSVHLKMTGTGVRAEIWIPLPAE</sequence>
<dbReference type="EC" id="2.7.13.3" evidence="2"/>
<comment type="caution">
    <text evidence="11">The sequence shown here is derived from an EMBL/GenBank/DDBJ whole genome shotgun (WGS) entry which is preliminary data.</text>
</comment>
<feature type="domain" description="GAF" evidence="9">
    <location>
        <begin position="34"/>
        <end position="176"/>
    </location>
</feature>
<comment type="catalytic activity">
    <reaction evidence="1">
        <text>ATP + protein L-histidine = ADP + protein N-phospho-L-histidine.</text>
        <dbReference type="EC" id="2.7.13.3"/>
    </reaction>
</comment>
<dbReference type="PANTHER" id="PTHR41523:SF7">
    <property type="entry name" value="HISTIDINE KINASE"/>
    <property type="match status" value="1"/>
</dbReference>
<dbReference type="Gene3D" id="3.30.450.40">
    <property type="match status" value="1"/>
</dbReference>
<dbReference type="Proteomes" id="UP000654108">
    <property type="component" value="Unassembled WGS sequence"/>
</dbReference>
<accession>A0A927FVE3</accession>
<keyword evidence="12" id="KW-1185">Reference proteome</keyword>
<gene>
    <name evidence="11" type="ORF">IC608_14525</name>
</gene>
<dbReference type="AlphaFoldDB" id="A0A927FVE3"/>
<evidence type="ECO:0000259" key="9">
    <source>
        <dbReference type="SMART" id="SM00065"/>
    </source>
</evidence>
<dbReference type="CDD" id="cd00130">
    <property type="entry name" value="PAS"/>
    <property type="match status" value="1"/>
</dbReference>
<dbReference type="Gene3D" id="3.30.565.10">
    <property type="entry name" value="Histidine kinase-like ATPase, C-terminal domain"/>
    <property type="match status" value="1"/>
</dbReference>
<keyword evidence="7" id="KW-0418">Kinase</keyword>
<protein>
    <recommendedName>
        <fullName evidence="3">Blue-light-activated histidine kinase</fullName>
        <ecNumber evidence="2">2.7.13.3</ecNumber>
    </recommendedName>
</protein>
<evidence type="ECO:0000256" key="7">
    <source>
        <dbReference type="ARBA" id="ARBA00022777"/>
    </source>
</evidence>
<dbReference type="SUPFAM" id="SSF55785">
    <property type="entry name" value="PYP-like sensor domain (PAS domain)"/>
    <property type="match status" value="1"/>
</dbReference>
<evidence type="ECO:0000256" key="3">
    <source>
        <dbReference type="ARBA" id="ARBA00021740"/>
    </source>
</evidence>
<evidence type="ECO:0000256" key="5">
    <source>
        <dbReference type="ARBA" id="ARBA00022679"/>
    </source>
</evidence>
<dbReference type="InterPro" id="IPR013655">
    <property type="entry name" value="PAS_fold_3"/>
</dbReference>
<dbReference type="PANTHER" id="PTHR41523">
    <property type="entry name" value="TWO-COMPONENT SYSTEM SENSOR PROTEIN"/>
    <property type="match status" value="1"/>
</dbReference>
<evidence type="ECO:0000313" key="11">
    <source>
        <dbReference type="EMBL" id="MBD8066686.1"/>
    </source>
</evidence>
<evidence type="ECO:0000256" key="1">
    <source>
        <dbReference type="ARBA" id="ARBA00000085"/>
    </source>
</evidence>
<keyword evidence="8" id="KW-0067">ATP-binding</keyword>
<feature type="domain" description="Signal transduction histidine kinase HWE region" evidence="10">
    <location>
        <begin position="316"/>
        <end position="398"/>
    </location>
</feature>
<dbReference type="Pfam" id="PF01590">
    <property type="entry name" value="GAF"/>
    <property type="match status" value="1"/>
</dbReference>
<dbReference type="InterPro" id="IPR036890">
    <property type="entry name" value="HATPase_C_sf"/>
</dbReference>
<name>A0A927FVE3_9HYPH</name>
<dbReference type="SMART" id="SM00911">
    <property type="entry name" value="HWE_HK"/>
    <property type="match status" value="1"/>
</dbReference>
<dbReference type="SUPFAM" id="SSF55781">
    <property type="entry name" value="GAF domain-like"/>
    <property type="match status" value="1"/>
</dbReference>
<evidence type="ECO:0000259" key="10">
    <source>
        <dbReference type="SMART" id="SM00911"/>
    </source>
</evidence>